<proteinExistence type="predicted"/>
<dbReference type="AlphaFoldDB" id="A0A5C3MFD9"/>
<dbReference type="EMBL" id="ML213590">
    <property type="protein sequence ID" value="TFK44124.1"/>
    <property type="molecule type" value="Genomic_DNA"/>
</dbReference>
<protein>
    <submittedName>
        <fullName evidence="1">Uncharacterized protein</fullName>
    </submittedName>
</protein>
<reference evidence="1 2" key="1">
    <citation type="journal article" date="2019" name="Nat. Ecol. Evol.">
        <title>Megaphylogeny resolves global patterns of mushroom evolution.</title>
        <authorList>
            <person name="Varga T."/>
            <person name="Krizsan K."/>
            <person name="Foldi C."/>
            <person name="Dima B."/>
            <person name="Sanchez-Garcia M."/>
            <person name="Sanchez-Ramirez S."/>
            <person name="Szollosi G.J."/>
            <person name="Szarkandi J.G."/>
            <person name="Papp V."/>
            <person name="Albert L."/>
            <person name="Andreopoulos W."/>
            <person name="Angelini C."/>
            <person name="Antonin V."/>
            <person name="Barry K.W."/>
            <person name="Bougher N.L."/>
            <person name="Buchanan P."/>
            <person name="Buyck B."/>
            <person name="Bense V."/>
            <person name="Catcheside P."/>
            <person name="Chovatia M."/>
            <person name="Cooper J."/>
            <person name="Damon W."/>
            <person name="Desjardin D."/>
            <person name="Finy P."/>
            <person name="Geml J."/>
            <person name="Haridas S."/>
            <person name="Hughes K."/>
            <person name="Justo A."/>
            <person name="Karasinski D."/>
            <person name="Kautmanova I."/>
            <person name="Kiss B."/>
            <person name="Kocsube S."/>
            <person name="Kotiranta H."/>
            <person name="LaButti K.M."/>
            <person name="Lechner B.E."/>
            <person name="Liimatainen K."/>
            <person name="Lipzen A."/>
            <person name="Lukacs Z."/>
            <person name="Mihaltcheva S."/>
            <person name="Morgado L.N."/>
            <person name="Niskanen T."/>
            <person name="Noordeloos M.E."/>
            <person name="Ohm R.A."/>
            <person name="Ortiz-Santana B."/>
            <person name="Ovrebo C."/>
            <person name="Racz N."/>
            <person name="Riley R."/>
            <person name="Savchenko A."/>
            <person name="Shiryaev A."/>
            <person name="Soop K."/>
            <person name="Spirin V."/>
            <person name="Szebenyi C."/>
            <person name="Tomsovsky M."/>
            <person name="Tulloss R.E."/>
            <person name="Uehling J."/>
            <person name="Grigoriev I.V."/>
            <person name="Vagvolgyi C."/>
            <person name="Papp T."/>
            <person name="Martin F.M."/>
            <person name="Miettinen O."/>
            <person name="Hibbett D.S."/>
            <person name="Nagy L.G."/>
        </authorList>
    </citation>
    <scope>NUCLEOTIDE SEQUENCE [LARGE SCALE GENOMIC DNA]</scope>
    <source>
        <strain evidence="1 2">CBS 166.37</strain>
    </source>
</reference>
<evidence type="ECO:0000313" key="1">
    <source>
        <dbReference type="EMBL" id="TFK44124.1"/>
    </source>
</evidence>
<name>A0A5C3MFD9_9AGAR</name>
<organism evidence="1 2">
    <name type="scientific">Crucibulum laeve</name>
    <dbReference type="NCBI Taxonomy" id="68775"/>
    <lineage>
        <taxon>Eukaryota</taxon>
        <taxon>Fungi</taxon>
        <taxon>Dikarya</taxon>
        <taxon>Basidiomycota</taxon>
        <taxon>Agaricomycotina</taxon>
        <taxon>Agaricomycetes</taxon>
        <taxon>Agaricomycetidae</taxon>
        <taxon>Agaricales</taxon>
        <taxon>Agaricineae</taxon>
        <taxon>Nidulariaceae</taxon>
        <taxon>Crucibulum</taxon>
    </lineage>
</organism>
<gene>
    <name evidence="1" type="ORF">BDQ12DRAFT_740507</name>
</gene>
<sequence>MRIESGALGMIYLFDSYIYELTPWPLIAVQRQAFVGFHPTWCIETMLPADWKRRSVKSNVTPTTTYPHQQDGANIKPDFSGCEGHTECNGIAIKDVIDMHRNSHLRKYSLEIHGVRRAASMLIYQWASSTVVNCSGVNQSETNLAFWDSELGTHELRQDQGEMHRHTNVVLAIGVWELNNSPDEYQRTLINLVLEDAREVPRSGLM</sequence>
<keyword evidence="2" id="KW-1185">Reference proteome</keyword>
<evidence type="ECO:0000313" key="2">
    <source>
        <dbReference type="Proteomes" id="UP000308652"/>
    </source>
</evidence>
<dbReference type="Proteomes" id="UP000308652">
    <property type="component" value="Unassembled WGS sequence"/>
</dbReference>
<accession>A0A5C3MFD9</accession>